<gene>
    <name evidence="4" type="primary">xseB_31</name>
    <name evidence="4" type="ORF">SDC9_169434</name>
</gene>
<protein>
    <submittedName>
        <fullName evidence="4">Exodeoxyribonuclease 7 small subunit</fullName>
        <ecNumber evidence="4">3.1.11.6</ecNumber>
    </submittedName>
</protein>
<reference evidence="4" key="1">
    <citation type="submission" date="2019-08" db="EMBL/GenBank/DDBJ databases">
        <authorList>
            <person name="Kucharzyk K."/>
            <person name="Murdoch R.W."/>
            <person name="Higgins S."/>
            <person name="Loffler F."/>
        </authorList>
    </citation>
    <scope>NUCLEOTIDE SEQUENCE</scope>
</reference>
<name>A0A645G5A6_9ZZZZ</name>
<proteinExistence type="predicted"/>
<keyword evidence="1" id="KW-0963">Cytoplasm</keyword>
<dbReference type="GO" id="GO:0009318">
    <property type="term" value="C:exodeoxyribonuclease VII complex"/>
    <property type="evidence" value="ECO:0007669"/>
    <property type="project" value="InterPro"/>
</dbReference>
<dbReference type="PIRSF" id="PIRSF006488">
    <property type="entry name" value="Exonuc_VII_S"/>
    <property type="match status" value="1"/>
</dbReference>
<keyword evidence="2" id="KW-0540">Nuclease</keyword>
<dbReference type="InterPro" id="IPR003761">
    <property type="entry name" value="Exonuc_VII_S"/>
</dbReference>
<comment type="caution">
    <text evidence="4">The sequence shown here is derived from an EMBL/GenBank/DDBJ whole genome shotgun (WGS) entry which is preliminary data.</text>
</comment>
<dbReference type="InterPro" id="IPR037004">
    <property type="entry name" value="Exonuc_VII_ssu_sf"/>
</dbReference>
<dbReference type="GO" id="GO:0005829">
    <property type="term" value="C:cytosol"/>
    <property type="evidence" value="ECO:0007669"/>
    <property type="project" value="TreeGrafter"/>
</dbReference>
<dbReference type="NCBIfam" id="TIGR01280">
    <property type="entry name" value="xseB"/>
    <property type="match status" value="1"/>
</dbReference>
<evidence type="ECO:0000313" key="4">
    <source>
        <dbReference type="EMBL" id="MPN22051.1"/>
    </source>
</evidence>
<dbReference type="AlphaFoldDB" id="A0A645G5A6"/>
<evidence type="ECO:0000256" key="2">
    <source>
        <dbReference type="ARBA" id="ARBA00022722"/>
    </source>
</evidence>
<accession>A0A645G5A6</accession>
<dbReference type="Gene3D" id="1.10.287.1040">
    <property type="entry name" value="Exonuclease VII, small subunit"/>
    <property type="match status" value="1"/>
</dbReference>
<dbReference type="PANTHER" id="PTHR34137">
    <property type="entry name" value="EXODEOXYRIBONUCLEASE 7 SMALL SUBUNIT"/>
    <property type="match status" value="1"/>
</dbReference>
<evidence type="ECO:0000256" key="3">
    <source>
        <dbReference type="ARBA" id="ARBA00022801"/>
    </source>
</evidence>
<evidence type="ECO:0000256" key="1">
    <source>
        <dbReference type="ARBA" id="ARBA00022490"/>
    </source>
</evidence>
<organism evidence="4">
    <name type="scientific">bioreactor metagenome</name>
    <dbReference type="NCBI Taxonomy" id="1076179"/>
    <lineage>
        <taxon>unclassified sequences</taxon>
        <taxon>metagenomes</taxon>
        <taxon>ecological metagenomes</taxon>
    </lineage>
</organism>
<dbReference type="GO" id="GO:0008855">
    <property type="term" value="F:exodeoxyribonuclease VII activity"/>
    <property type="evidence" value="ECO:0007669"/>
    <property type="project" value="UniProtKB-EC"/>
</dbReference>
<dbReference type="PANTHER" id="PTHR34137:SF1">
    <property type="entry name" value="EXODEOXYRIBONUCLEASE 7 SMALL SUBUNIT"/>
    <property type="match status" value="1"/>
</dbReference>
<sequence length="66" mass="7363">MTRLEELVTLLEQGEAPLEQSLALFEEGTALMKQCFGLLDKAEQKITLLTKGEDGRPVESPFEDQP</sequence>
<dbReference type="SUPFAM" id="SSF116842">
    <property type="entry name" value="XseB-like"/>
    <property type="match status" value="1"/>
</dbReference>
<dbReference type="EC" id="3.1.11.6" evidence="4"/>
<dbReference type="GO" id="GO:0006308">
    <property type="term" value="P:DNA catabolic process"/>
    <property type="evidence" value="ECO:0007669"/>
    <property type="project" value="InterPro"/>
</dbReference>
<keyword evidence="3 4" id="KW-0378">Hydrolase</keyword>
<dbReference type="Pfam" id="PF02609">
    <property type="entry name" value="Exonuc_VII_S"/>
    <property type="match status" value="1"/>
</dbReference>
<dbReference type="EMBL" id="VSSQ01070200">
    <property type="protein sequence ID" value="MPN22051.1"/>
    <property type="molecule type" value="Genomic_DNA"/>
</dbReference>